<keyword evidence="2" id="KW-1185">Reference proteome</keyword>
<comment type="caution">
    <text evidence="1">The sequence shown here is derived from an EMBL/GenBank/DDBJ whole genome shotgun (WGS) entry which is preliminary data.</text>
</comment>
<evidence type="ECO:0000313" key="2">
    <source>
        <dbReference type="Proteomes" id="UP000550729"/>
    </source>
</evidence>
<accession>A0A848KS53</accession>
<evidence type="ECO:0000313" key="1">
    <source>
        <dbReference type="EMBL" id="NMO01260.1"/>
    </source>
</evidence>
<reference evidence="1 2" key="1">
    <citation type="submission" date="2020-04" db="EMBL/GenBank/DDBJ databases">
        <title>Gordonia sp. nov. TBRC 11910.</title>
        <authorList>
            <person name="Suriyachadkun C."/>
        </authorList>
    </citation>
    <scope>NUCLEOTIDE SEQUENCE [LARGE SCALE GENOMIC DNA]</scope>
    <source>
        <strain evidence="1 2">TBRC 11910</strain>
    </source>
</reference>
<protein>
    <submittedName>
        <fullName evidence="1">Uncharacterized protein</fullName>
    </submittedName>
</protein>
<dbReference type="Proteomes" id="UP000550729">
    <property type="component" value="Unassembled WGS sequence"/>
</dbReference>
<dbReference type="RefSeq" id="WP_170193768.1">
    <property type="nucleotide sequence ID" value="NZ_JABBNB010000007.1"/>
</dbReference>
<dbReference type="EMBL" id="JABBNB010000007">
    <property type="protein sequence ID" value="NMO01260.1"/>
    <property type="molecule type" value="Genomic_DNA"/>
</dbReference>
<dbReference type="AlphaFoldDB" id="A0A848KS53"/>
<gene>
    <name evidence="1" type="ORF">HH308_08530</name>
</gene>
<proteinExistence type="predicted"/>
<organism evidence="1 2">
    <name type="scientific">Gordonia asplenii</name>
    <dbReference type="NCBI Taxonomy" id="2725283"/>
    <lineage>
        <taxon>Bacteria</taxon>
        <taxon>Bacillati</taxon>
        <taxon>Actinomycetota</taxon>
        <taxon>Actinomycetes</taxon>
        <taxon>Mycobacteriales</taxon>
        <taxon>Gordoniaceae</taxon>
        <taxon>Gordonia</taxon>
    </lineage>
</organism>
<sequence length="129" mass="13402">MSTAPLERIVGLIVDLGTVTADDDAALVELGGTRASVRVLDLGDGLEVVAVTQLVAAGLANTGELRDAVESRSAALSFGALRRASRDDERTDVLLSYTFPLGDLADLPLLTMLHMVLSAGVDVRGELVG</sequence>
<name>A0A848KS53_9ACTN</name>